<evidence type="ECO:0000313" key="1">
    <source>
        <dbReference type="EMBL" id="SVA82393.1"/>
    </source>
</evidence>
<proteinExistence type="predicted"/>
<sequence length="26" mass="2918">QSILRKGEKCWSGGQTILIHLLLIPI</sequence>
<gene>
    <name evidence="1" type="ORF">METZ01_LOCUS135247</name>
</gene>
<protein>
    <submittedName>
        <fullName evidence="1">Uncharacterized protein</fullName>
    </submittedName>
</protein>
<organism evidence="1">
    <name type="scientific">marine metagenome</name>
    <dbReference type="NCBI Taxonomy" id="408172"/>
    <lineage>
        <taxon>unclassified sequences</taxon>
        <taxon>metagenomes</taxon>
        <taxon>ecological metagenomes</taxon>
    </lineage>
</organism>
<dbReference type="AlphaFoldDB" id="A0A381Z0P5"/>
<reference evidence="1" key="1">
    <citation type="submission" date="2018-05" db="EMBL/GenBank/DDBJ databases">
        <authorList>
            <person name="Lanie J.A."/>
            <person name="Ng W.-L."/>
            <person name="Kazmierczak K.M."/>
            <person name="Andrzejewski T.M."/>
            <person name="Davidsen T.M."/>
            <person name="Wayne K.J."/>
            <person name="Tettelin H."/>
            <person name="Glass J.I."/>
            <person name="Rusch D."/>
            <person name="Podicherti R."/>
            <person name="Tsui H.-C.T."/>
            <person name="Winkler M.E."/>
        </authorList>
    </citation>
    <scope>NUCLEOTIDE SEQUENCE</scope>
</reference>
<dbReference type="EMBL" id="UINC01019461">
    <property type="protein sequence ID" value="SVA82393.1"/>
    <property type="molecule type" value="Genomic_DNA"/>
</dbReference>
<feature type="non-terminal residue" evidence="1">
    <location>
        <position position="1"/>
    </location>
</feature>
<name>A0A381Z0P5_9ZZZZ</name>
<accession>A0A381Z0P5</accession>